<dbReference type="Proteomes" id="UP000052978">
    <property type="component" value="Unassembled WGS sequence"/>
</dbReference>
<evidence type="ECO:0000313" key="2">
    <source>
        <dbReference type="Proteomes" id="UP000052978"/>
    </source>
</evidence>
<dbReference type="AlphaFoldDB" id="S7N1E1"/>
<keyword evidence="2" id="KW-1185">Reference proteome</keyword>
<proteinExistence type="predicted"/>
<gene>
    <name evidence="1" type="ORF">D623_10018948</name>
</gene>
<protein>
    <submittedName>
        <fullName evidence="1">Uncharacterized protein</fullName>
    </submittedName>
</protein>
<organism evidence="1 2">
    <name type="scientific">Myotis brandtii</name>
    <name type="common">Brandt's bat</name>
    <dbReference type="NCBI Taxonomy" id="109478"/>
    <lineage>
        <taxon>Eukaryota</taxon>
        <taxon>Metazoa</taxon>
        <taxon>Chordata</taxon>
        <taxon>Craniata</taxon>
        <taxon>Vertebrata</taxon>
        <taxon>Euteleostomi</taxon>
        <taxon>Mammalia</taxon>
        <taxon>Eutheria</taxon>
        <taxon>Laurasiatheria</taxon>
        <taxon>Chiroptera</taxon>
        <taxon>Yangochiroptera</taxon>
        <taxon>Vespertilionidae</taxon>
        <taxon>Myotis</taxon>
    </lineage>
</organism>
<reference evidence="1 2" key="1">
    <citation type="journal article" date="2013" name="Nat. Commun.">
        <title>Genome analysis reveals insights into physiology and longevity of the Brandt's bat Myotis brandtii.</title>
        <authorList>
            <person name="Seim I."/>
            <person name="Fang X."/>
            <person name="Xiong Z."/>
            <person name="Lobanov A.V."/>
            <person name="Huang Z."/>
            <person name="Ma S."/>
            <person name="Feng Y."/>
            <person name="Turanov A.A."/>
            <person name="Zhu Y."/>
            <person name="Lenz T.L."/>
            <person name="Gerashchenko M.V."/>
            <person name="Fan D."/>
            <person name="Hee Yim S."/>
            <person name="Yao X."/>
            <person name="Jordan D."/>
            <person name="Xiong Y."/>
            <person name="Ma Y."/>
            <person name="Lyapunov A.N."/>
            <person name="Chen G."/>
            <person name="Kulakova O.I."/>
            <person name="Sun Y."/>
            <person name="Lee S.G."/>
            <person name="Bronson R.T."/>
            <person name="Moskalev A.A."/>
            <person name="Sunyaev S.R."/>
            <person name="Zhang G."/>
            <person name="Krogh A."/>
            <person name="Wang J."/>
            <person name="Gladyshev V.N."/>
        </authorList>
    </citation>
    <scope>NUCLEOTIDE SEQUENCE [LARGE SCALE GENOMIC DNA]</scope>
</reference>
<name>S7N1E1_MYOBR</name>
<dbReference type="EMBL" id="KE163022">
    <property type="protein sequence ID" value="EPQ10556.1"/>
    <property type="molecule type" value="Genomic_DNA"/>
</dbReference>
<evidence type="ECO:0000313" key="1">
    <source>
        <dbReference type="EMBL" id="EPQ10556.1"/>
    </source>
</evidence>
<accession>S7N1E1</accession>
<sequence length="77" mass="8406">MGHDEACAVAANRAAAVSGGDRGTAVRRWSFHTRKRVVAQAQVPNGFERWSLDMGPAHREGRQLYLQGSLIADALFI</sequence>